<dbReference type="InterPro" id="IPR059052">
    <property type="entry name" value="HH_YbhG-like"/>
</dbReference>
<dbReference type="GO" id="GO:0015562">
    <property type="term" value="F:efflux transmembrane transporter activity"/>
    <property type="evidence" value="ECO:0007669"/>
    <property type="project" value="TreeGrafter"/>
</dbReference>
<gene>
    <name evidence="4" type="ORF">Pla110_35340</name>
</gene>
<dbReference type="PANTHER" id="PTHR30469:SF11">
    <property type="entry name" value="BLL4320 PROTEIN"/>
    <property type="match status" value="1"/>
</dbReference>
<dbReference type="GO" id="GO:1990281">
    <property type="term" value="C:efflux pump complex"/>
    <property type="evidence" value="ECO:0007669"/>
    <property type="project" value="TreeGrafter"/>
</dbReference>
<reference evidence="4 5" key="1">
    <citation type="submission" date="2019-02" db="EMBL/GenBank/DDBJ databases">
        <title>Deep-cultivation of Planctomycetes and their phenomic and genomic characterization uncovers novel biology.</title>
        <authorList>
            <person name="Wiegand S."/>
            <person name="Jogler M."/>
            <person name="Boedeker C."/>
            <person name="Pinto D."/>
            <person name="Vollmers J."/>
            <person name="Rivas-Marin E."/>
            <person name="Kohn T."/>
            <person name="Peeters S.H."/>
            <person name="Heuer A."/>
            <person name="Rast P."/>
            <person name="Oberbeckmann S."/>
            <person name="Bunk B."/>
            <person name="Jeske O."/>
            <person name="Meyerdierks A."/>
            <person name="Storesund J.E."/>
            <person name="Kallscheuer N."/>
            <person name="Luecker S."/>
            <person name="Lage O.M."/>
            <person name="Pohl T."/>
            <person name="Merkel B.J."/>
            <person name="Hornburger P."/>
            <person name="Mueller R.-W."/>
            <person name="Bruemmer F."/>
            <person name="Labrenz M."/>
            <person name="Spormann A.M."/>
            <person name="Op den Camp H."/>
            <person name="Overmann J."/>
            <person name="Amann R."/>
            <person name="Jetten M.S.M."/>
            <person name="Mascher T."/>
            <person name="Medema M.H."/>
            <person name="Devos D.P."/>
            <person name="Kaster A.-K."/>
            <person name="Ovreas L."/>
            <person name="Rohde M."/>
            <person name="Galperin M.Y."/>
            <person name="Jogler C."/>
        </authorList>
    </citation>
    <scope>NUCLEOTIDE SEQUENCE [LARGE SCALE GENOMIC DNA]</scope>
    <source>
        <strain evidence="4 5">Pla110</strain>
    </source>
</reference>
<proteinExistence type="predicted"/>
<feature type="coiled-coil region" evidence="1">
    <location>
        <begin position="108"/>
        <end position="135"/>
    </location>
</feature>
<evidence type="ECO:0000313" key="5">
    <source>
        <dbReference type="Proteomes" id="UP000317178"/>
    </source>
</evidence>
<keyword evidence="1" id="KW-0175">Coiled coil</keyword>
<organism evidence="4 5">
    <name type="scientific">Polystyrenella longa</name>
    <dbReference type="NCBI Taxonomy" id="2528007"/>
    <lineage>
        <taxon>Bacteria</taxon>
        <taxon>Pseudomonadati</taxon>
        <taxon>Planctomycetota</taxon>
        <taxon>Planctomycetia</taxon>
        <taxon>Planctomycetales</taxon>
        <taxon>Planctomycetaceae</taxon>
        <taxon>Polystyrenella</taxon>
    </lineage>
</organism>
<dbReference type="Gene3D" id="2.40.420.20">
    <property type="match status" value="1"/>
</dbReference>
<dbReference type="Pfam" id="PF25881">
    <property type="entry name" value="HH_YBHG"/>
    <property type="match status" value="1"/>
</dbReference>
<dbReference type="KEGG" id="plon:Pla110_35340"/>
<feature type="region of interest" description="Disordered" evidence="2">
    <location>
        <begin position="431"/>
        <end position="454"/>
    </location>
</feature>
<dbReference type="AlphaFoldDB" id="A0A518CRF4"/>
<dbReference type="SUPFAM" id="SSF111369">
    <property type="entry name" value="HlyD-like secretion proteins"/>
    <property type="match status" value="2"/>
</dbReference>
<dbReference type="Gene3D" id="1.10.287.470">
    <property type="entry name" value="Helix hairpin bin"/>
    <property type="match status" value="1"/>
</dbReference>
<evidence type="ECO:0000259" key="3">
    <source>
        <dbReference type="Pfam" id="PF25881"/>
    </source>
</evidence>
<evidence type="ECO:0000313" key="4">
    <source>
        <dbReference type="EMBL" id="QDU81784.1"/>
    </source>
</evidence>
<evidence type="ECO:0000256" key="1">
    <source>
        <dbReference type="SAM" id="Coils"/>
    </source>
</evidence>
<evidence type="ECO:0000256" key="2">
    <source>
        <dbReference type="SAM" id="MobiDB-lite"/>
    </source>
</evidence>
<dbReference type="EMBL" id="CP036281">
    <property type="protein sequence ID" value="QDU81784.1"/>
    <property type="molecule type" value="Genomic_DNA"/>
</dbReference>
<keyword evidence="5" id="KW-1185">Reference proteome</keyword>
<name>A0A518CRF4_9PLAN</name>
<dbReference type="Proteomes" id="UP000317178">
    <property type="component" value="Chromosome"/>
</dbReference>
<sequence length="454" mass="50804">MTRRPDIQLIACGLLLLLAIYWFSMGPAESELVHAQSEPRQDASELLVVSGKQLVRQHSFQKERTFTGMVRAKRHSELSFEVGGLVTKCLVDEGSRVDANAPLAILESDRLVAQQNQTKAKLAQAEARLQELVAGPRGQTIEAKRDQMEELKAMRDLAFGKKERSDQLHNSGAITAQERDQFHYDFLSVESRLSSAQEELNELVEGTRQEQMVAQKAVVQELQASLNSIEIDLEDATLKAPFAGTITSRLIDEGEVVDIGMTVFELIEDQSLEIWVGVPVELTAQIMQQEEFEVTINDQVYQVKRSHLIPKLNRETRTQSVLFQFIDESVSKHIYSGQIARFRFVETINEAGFWVPTDALVRGTRGLWSCYTLSPVDPEAEGITSSTVFAVERRDVEELYTLDGNVYVAGTLQEGDILLTEGTHRVVQGDRVRLNSPTTDRGESLEPVGQTGEK</sequence>
<dbReference type="Gene3D" id="2.40.50.100">
    <property type="match status" value="1"/>
</dbReference>
<protein>
    <submittedName>
        <fullName evidence="4">Putative efflux pump membrane fusion protein</fullName>
    </submittedName>
</protein>
<accession>A0A518CRF4</accession>
<dbReference type="Gene3D" id="2.40.30.170">
    <property type="match status" value="1"/>
</dbReference>
<dbReference type="RefSeq" id="WP_197440254.1">
    <property type="nucleotide sequence ID" value="NZ_CP036281.1"/>
</dbReference>
<dbReference type="PANTHER" id="PTHR30469">
    <property type="entry name" value="MULTIDRUG RESISTANCE PROTEIN MDTA"/>
    <property type="match status" value="1"/>
</dbReference>
<feature type="domain" description="YbhG-like alpha-helical hairpin" evidence="3">
    <location>
        <begin position="114"/>
        <end position="235"/>
    </location>
</feature>